<evidence type="ECO:0000256" key="8">
    <source>
        <dbReference type="ARBA" id="ARBA00031306"/>
    </source>
</evidence>
<dbReference type="Proteomes" id="UP000036756">
    <property type="component" value="Unassembled WGS sequence"/>
</dbReference>
<dbReference type="PANTHER" id="PTHR30040">
    <property type="entry name" value="THIAMINE BIOSYNTHESIS LIPOPROTEIN APBE"/>
    <property type="match status" value="1"/>
</dbReference>
<dbReference type="EMBL" id="LFVU01000002">
    <property type="protein sequence ID" value="KMT23237.1"/>
    <property type="molecule type" value="Genomic_DNA"/>
</dbReference>
<comment type="cofactor">
    <cofactor evidence="11">
        <name>Mg(2+)</name>
        <dbReference type="ChEBI" id="CHEBI:18420"/>
    </cofactor>
    <cofactor evidence="11">
        <name>Mn(2+)</name>
        <dbReference type="ChEBI" id="CHEBI:29035"/>
    </cofactor>
    <text evidence="11">Magnesium. Can also use manganese.</text>
</comment>
<dbReference type="PANTHER" id="PTHR30040:SF2">
    <property type="entry name" value="FAD:PROTEIN FMN TRANSFERASE"/>
    <property type="match status" value="1"/>
</dbReference>
<dbReference type="GO" id="GO:0016740">
    <property type="term" value="F:transferase activity"/>
    <property type="evidence" value="ECO:0007669"/>
    <property type="project" value="UniProtKB-UniRule"/>
</dbReference>
<dbReference type="STRING" id="1121307.CLCY_6c01180"/>
<dbReference type="PATRIC" id="fig|1121307.3.peg.2251"/>
<keyword evidence="7 10" id="KW-0460">Magnesium</keyword>
<evidence type="ECO:0000313" key="13">
    <source>
        <dbReference type="Proteomes" id="UP000036756"/>
    </source>
</evidence>
<proteinExistence type="inferred from homology"/>
<dbReference type="InterPro" id="IPR003374">
    <property type="entry name" value="ApbE-like_sf"/>
</dbReference>
<evidence type="ECO:0000256" key="7">
    <source>
        <dbReference type="ARBA" id="ARBA00022842"/>
    </source>
</evidence>
<protein>
    <recommendedName>
        <fullName evidence="2 10">FAD:protein FMN transferase</fullName>
        <ecNumber evidence="1 10">2.7.1.180</ecNumber>
    </recommendedName>
    <alternativeName>
        <fullName evidence="8 10">Flavin transferase</fullName>
    </alternativeName>
</protein>
<keyword evidence="12" id="KW-0449">Lipoprotein</keyword>
<evidence type="ECO:0000313" key="12">
    <source>
        <dbReference type="EMBL" id="KMT23237.1"/>
    </source>
</evidence>
<keyword evidence="4 10" id="KW-0808">Transferase</keyword>
<evidence type="ECO:0000256" key="3">
    <source>
        <dbReference type="ARBA" id="ARBA00022630"/>
    </source>
</evidence>
<reference evidence="12 13" key="1">
    <citation type="submission" date="2015-06" db="EMBL/GenBank/DDBJ databases">
        <title>Draft genome sequence of the purine-degrading Clostridium cylindrosporum HC-1 (DSM 605).</title>
        <authorList>
            <person name="Poehlein A."/>
            <person name="Schiel-Bengelsdorf B."/>
            <person name="Bengelsdorf F."/>
            <person name="Daniel R."/>
            <person name="Duerre P."/>
        </authorList>
    </citation>
    <scope>NUCLEOTIDE SEQUENCE [LARGE SCALE GENOMIC DNA]</scope>
    <source>
        <strain evidence="12 13">DSM 605</strain>
    </source>
</reference>
<evidence type="ECO:0000256" key="5">
    <source>
        <dbReference type="ARBA" id="ARBA00022723"/>
    </source>
</evidence>
<comment type="catalytic activity">
    <reaction evidence="9 10">
        <text>L-threonyl-[protein] + FAD = FMN-L-threonyl-[protein] + AMP + H(+)</text>
        <dbReference type="Rhea" id="RHEA:36847"/>
        <dbReference type="Rhea" id="RHEA-COMP:11060"/>
        <dbReference type="Rhea" id="RHEA-COMP:11061"/>
        <dbReference type="ChEBI" id="CHEBI:15378"/>
        <dbReference type="ChEBI" id="CHEBI:30013"/>
        <dbReference type="ChEBI" id="CHEBI:57692"/>
        <dbReference type="ChEBI" id="CHEBI:74257"/>
        <dbReference type="ChEBI" id="CHEBI:456215"/>
        <dbReference type="EC" id="2.7.1.180"/>
    </reaction>
</comment>
<keyword evidence="3 10" id="KW-0285">Flavoprotein</keyword>
<sequence length="328" mass="36811">MFFLKRSNKLVPIVREFYVLGTIIKLTVYGKNAEKAIEEAIERLQEIDDKMSVFKNYSDISNVNANAGILPQKVDIDTYFVIKKAVEYSELSGGAFDPTIRPLMDLWGFGKGKGQVPGKYIIKEKLNFVNYKNIILNKEDHTVMLKNKGQAIDFGGIAKGYAADEVKNIFLRNSIKHALIDLGGNLFVLGKKIDKTFWNIGIQHPLRMRGEYVGVINAANKSIVTSGNYERYFMVDGKRFHHILDPRTGYPSENGVISATIVSDFSIDGDALSTCLYVMGANEGIKFLESIDGVDGIVITEDKKVYTTSRVKDNFKLLSDEFIYEELG</sequence>
<feature type="binding site" evidence="11">
    <location>
        <position position="270"/>
    </location>
    <ligand>
        <name>Mg(2+)</name>
        <dbReference type="ChEBI" id="CHEBI:18420"/>
    </ligand>
</feature>
<evidence type="ECO:0000256" key="11">
    <source>
        <dbReference type="PIRSR" id="PIRSR006268-2"/>
    </source>
</evidence>
<dbReference type="OrthoDB" id="9778595at2"/>
<keyword evidence="6 10" id="KW-0274">FAD</keyword>
<dbReference type="Gene3D" id="3.10.520.10">
    <property type="entry name" value="ApbE-like domains"/>
    <property type="match status" value="1"/>
</dbReference>
<dbReference type="Pfam" id="PF02424">
    <property type="entry name" value="ApbE"/>
    <property type="match status" value="1"/>
</dbReference>
<feature type="binding site" evidence="11">
    <location>
        <position position="156"/>
    </location>
    <ligand>
        <name>Mg(2+)</name>
        <dbReference type="ChEBI" id="CHEBI:18420"/>
    </ligand>
</feature>
<evidence type="ECO:0000256" key="2">
    <source>
        <dbReference type="ARBA" id="ARBA00016337"/>
    </source>
</evidence>
<accession>A0A0J8DBL1</accession>
<dbReference type="InterPro" id="IPR024932">
    <property type="entry name" value="ApbE"/>
</dbReference>
<comment type="similarity">
    <text evidence="10">Belongs to the ApbE family.</text>
</comment>
<evidence type="ECO:0000256" key="10">
    <source>
        <dbReference type="PIRNR" id="PIRNR006268"/>
    </source>
</evidence>
<gene>
    <name evidence="12" type="primary">apbE</name>
    <name evidence="12" type="ORF">CLCY_6c01180</name>
</gene>
<dbReference type="AlphaFoldDB" id="A0A0J8DBL1"/>
<dbReference type="RefSeq" id="WP_048569314.1">
    <property type="nucleotide sequence ID" value="NZ_LFVU01000002.1"/>
</dbReference>
<evidence type="ECO:0000256" key="9">
    <source>
        <dbReference type="ARBA" id="ARBA00048540"/>
    </source>
</evidence>
<dbReference type="GO" id="GO:0046872">
    <property type="term" value="F:metal ion binding"/>
    <property type="evidence" value="ECO:0007669"/>
    <property type="project" value="UniProtKB-UniRule"/>
</dbReference>
<keyword evidence="5 10" id="KW-0479">Metal-binding</keyword>
<name>A0A0J8DBL1_CLOCY</name>
<dbReference type="EC" id="2.7.1.180" evidence="1 10"/>
<evidence type="ECO:0000256" key="4">
    <source>
        <dbReference type="ARBA" id="ARBA00022679"/>
    </source>
</evidence>
<keyword evidence="13" id="KW-1185">Reference proteome</keyword>
<organism evidence="12 13">
    <name type="scientific">Clostridium cylindrosporum DSM 605</name>
    <dbReference type="NCBI Taxonomy" id="1121307"/>
    <lineage>
        <taxon>Bacteria</taxon>
        <taxon>Bacillati</taxon>
        <taxon>Bacillota</taxon>
        <taxon>Clostridia</taxon>
        <taxon>Eubacteriales</taxon>
        <taxon>Clostridiaceae</taxon>
        <taxon>Clostridium</taxon>
    </lineage>
</organism>
<evidence type="ECO:0000256" key="1">
    <source>
        <dbReference type="ARBA" id="ARBA00011955"/>
    </source>
</evidence>
<feature type="binding site" evidence="11">
    <location>
        <position position="274"/>
    </location>
    <ligand>
        <name>Mg(2+)</name>
        <dbReference type="ChEBI" id="CHEBI:18420"/>
    </ligand>
</feature>
<dbReference type="SUPFAM" id="SSF143631">
    <property type="entry name" value="ApbE-like"/>
    <property type="match status" value="1"/>
</dbReference>
<evidence type="ECO:0000256" key="6">
    <source>
        <dbReference type="ARBA" id="ARBA00022827"/>
    </source>
</evidence>
<dbReference type="PIRSF" id="PIRSF006268">
    <property type="entry name" value="ApbE"/>
    <property type="match status" value="1"/>
</dbReference>
<comment type="caution">
    <text evidence="12">The sequence shown here is derived from an EMBL/GenBank/DDBJ whole genome shotgun (WGS) entry which is preliminary data.</text>
</comment>